<dbReference type="OrthoDB" id="9784220at2"/>
<dbReference type="Pfam" id="PF11959">
    <property type="entry name" value="DUF3473"/>
    <property type="match status" value="1"/>
</dbReference>
<dbReference type="NCBIfam" id="TIGR03006">
    <property type="entry name" value="pepcterm_polyde"/>
    <property type="match status" value="1"/>
</dbReference>
<dbReference type="Proteomes" id="UP000008888">
    <property type="component" value="Chromosome"/>
</dbReference>
<dbReference type="Pfam" id="PF01522">
    <property type="entry name" value="Polysacc_deac_1"/>
    <property type="match status" value="1"/>
</dbReference>
<dbReference type="eggNOG" id="COG0726">
    <property type="taxonomic scope" value="Bacteria"/>
</dbReference>
<dbReference type="EMBL" id="CP002738">
    <property type="protein sequence ID" value="AEF99755.1"/>
    <property type="molecule type" value="Genomic_DNA"/>
</dbReference>
<proteinExistence type="predicted"/>
<dbReference type="HOGENOM" id="CLU_066872_0_0_6"/>
<dbReference type="InterPro" id="IPR002509">
    <property type="entry name" value="NODB_dom"/>
</dbReference>
<dbReference type="Gene3D" id="3.20.20.370">
    <property type="entry name" value="Glycoside hydrolase/deacetylase"/>
    <property type="match status" value="1"/>
</dbReference>
<name>F9ZY25_METMM</name>
<gene>
    <name evidence="2" type="ordered locus">Metme_1332</name>
</gene>
<sequence length="288" mass="33581">MGQHVITNAMTVDVEDYFQVSAFEKHIEKSQWDILQHRVVDNTNRILDLFARHQVRVTFFTLGWVAERYPELIRRIVAEGHELASHGYEHIRVTEQSPEQFRADIRKTKQLLEDVSGQAVIGYRAASYSIGAKNLWALEVLEEEGHLYSSSIYPVKHDLYGMPSAPRFAFRPENTRNLLELPITTLKIFDKNIPCGGGGFFRLYPYLFSRAAYQYLNSVEKQAGIFYFHPWEIDPQQPRQQNLPLKSRFRHYLNLSRVENRLNNLLNDFAWDTMQNVFLSKPLAKTSS</sequence>
<dbReference type="InterPro" id="IPR011330">
    <property type="entry name" value="Glyco_hydro/deAcase_b/a-brl"/>
</dbReference>
<reference evidence="2 3" key="1">
    <citation type="journal article" date="2011" name="J. Bacteriol.">
        <title>Complete Genome Sequence of the Aerobic Marine Methanotroph Methylomonas methanica MC09.</title>
        <authorList>
            <person name="Boden R."/>
            <person name="Cunliffe M."/>
            <person name="Scanlan J."/>
            <person name="Moussard H."/>
            <person name="Kits K.D."/>
            <person name="Klotz M.G."/>
            <person name="Jetten M.S."/>
            <person name="Vuilleumier S."/>
            <person name="Han J."/>
            <person name="Peters L."/>
            <person name="Mikhailova N."/>
            <person name="Teshima H."/>
            <person name="Tapia R."/>
            <person name="Kyrpides N."/>
            <person name="Ivanova N."/>
            <person name="Pagani I."/>
            <person name="Cheng J.F."/>
            <person name="Goodwin L."/>
            <person name="Han C."/>
            <person name="Hauser L."/>
            <person name="Land M.L."/>
            <person name="Lapidus A."/>
            <person name="Lucas S."/>
            <person name="Pitluck S."/>
            <person name="Woyke T."/>
            <person name="Stein L."/>
            <person name="Murrell J.C."/>
        </authorList>
    </citation>
    <scope>NUCLEOTIDE SEQUENCE [LARGE SCALE GENOMIC DNA]</scope>
    <source>
        <strain evidence="2 3">MC09</strain>
    </source>
</reference>
<dbReference type="InterPro" id="IPR022560">
    <property type="entry name" value="DUF3473"/>
</dbReference>
<evidence type="ECO:0000259" key="1">
    <source>
        <dbReference type="PROSITE" id="PS51677"/>
    </source>
</evidence>
<evidence type="ECO:0000313" key="2">
    <source>
        <dbReference type="EMBL" id="AEF99755.1"/>
    </source>
</evidence>
<dbReference type="GO" id="GO:0016810">
    <property type="term" value="F:hydrolase activity, acting on carbon-nitrogen (but not peptide) bonds"/>
    <property type="evidence" value="ECO:0007669"/>
    <property type="project" value="InterPro"/>
</dbReference>
<feature type="domain" description="NodB homology" evidence="1">
    <location>
        <begin position="25"/>
        <end position="216"/>
    </location>
</feature>
<dbReference type="SUPFAM" id="SSF88713">
    <property type="entry name" value="Glycoside hydrolase/deacetylase"/>
    <property type="match status" value="1"/>
</dbReference>
<keyword evidence="3" id="KW-1185">Reference proteome</keyword>
<protein>
    <submittedName>
        <fullName evidence="2">Polysaccharide deactylase family protein, PEP-CTERM locus subfamily</fullName>
    </submittedName>
</protein>
<accession>F9ZY25</accession>
<organism evidence="2 3">
    <name type="scientific">Methylomonas methanica (strain DSM 25384 / MC09)</name>
    <dbReference type="NCBI Taxonomy" id="857087"/>
    <lineage>
        <taxon>Bacteria</taxon>
        <taxon>Pseudomonadati</taxon>
        <taxon>Pseudomonadota</taxon>
        <taxon>Gammaproteobacteria</taxon>
        <taxon>Methylococcales</taxon>
        <taxon>Methylococcaceae</taxon>
        <taxon>Methylomonas</taxon>
    </lineage>
</organism>
<reference evidence="3" key="3">
    <citation type="submission" date="2011-05" db="EMBL/GenBank/DDBJ databases">
        <title>Complete sequence of Methylomonas methanica MC09.</title>
        <authorList>
            <consortium name="US DOE Joint Genome Institute"/>
            <person name="Lucas S."/>
            <person name="Han J."/>
            <person name="Lapidus A."/>
            <person name="Cheng J.-F."/>
            <person name="Goodwin L."/>
            <person name="Pitluck S."/>
            <person name="Peters L."/>
            <person name="Mikhailova N."/>
            <person name="Teshima H."/>
            <person name="Han C."/>
            <person name="Tapia R."/>
            <person name="Land M."/>
            <person name="Hauser L."/>
            <person name="Kyrpides N."/>
            <person name="Ivanova N."/>
            <person name="Pagani I."/>
            <person name="Stein L."/>
            <person name="Woyke T."/>
        </authorList>
    </citation>
    <scope>NUCLEOTIDE SEQUENCE [LARGE SCALE GENOMIC DNA]</scope>
    <source>
        <strain evidence="3">MC09</strain>
    </source>
</reference>
<dbReference type="InterPro" id="IPR045235">
    <property type="entry name" value="PuuE_HpPgdA-like"/>
</dbReference>
<dbReference type="PROSITE" id="PS51677">
    <property type="entry name" value="NODB"/>
    <property type="match status" value="1"/>
</dbReference>
<reference key="2">
    <citation type="submission" date="2011-05" db="EMBL/GenBank/DDBJ databases">
        <title>Complete genome sequence of the aerobic marine methanotroph Methylomonas methanica MC09.</title>
        <authorList>
            <person name="Boden R."/>
            <person name="Cunliffe M."/>
            <person name="Scanlan J."/>
            <person name="Moussard H."/>
            <person name="Kits K.D."/>
            <person name="Klotz M."/>
            <person name="Jetten M."/>
            <person name="Vuilleumier S."/>
            <person name="Han J."/>
            <person name="Peters L."/>
            <person name="Mikhailova N."/>
            <person name="Teshima H."/>
            <person name="Tapia R."/>
            <person name="Kyrpides N."/>
            <person name="Ivanova N."/>
            <person name="Pagani I."/>
            <person name="Cheng J.-F."/>
            <person name="Goodwin L."/>
            <person name="Han C."/>
            <person name="Hauser L."/>
            <person name="Land M."/>
            <person name="Lapidus A."/>
            <person name="Lucas S."/>
            <person name="Pitluck S."/>
            <person name="Woyke T."/>
            <person name="Stein L.Y."/>
            <person name="Murrell C."/>
        </authorList>
    </citation>
    <scope>NUCLEOTIDE SEQUENCE</scope>
    <source>
        <strain>MC09</strain>
    </source>
</reference>
<dbReference type="PANTHER" id="PTHR47561:SF1">
    <property type="entry name" value="POLYSACCHARIDE DEACETYLASE FAMILY PROTEIN (AFU_ORTHOLOGUE AFUA_6G05030)"/>
    <property type="match status" value="1"/>
</dbReference>
<dbReference type="KEGG" id="mmt:Metme_1332"/>
<dbReference type="STRING" id="857087.Metme_1332"/>
<evidence type="ECO:0000313" key="3">
    <source>
        <dbReference type="Proteomes" id="UP000008888"/>
    </source>
</evidence>
<dbReference type="PANTHER" id="PTHR47561">
    <property type="entry name" value="POLYSACCHARIDE DEACETYLASE FAMILY PROTEIN (AFU_ORTHOLOGUE AFUA_6G05030)"/>
    <property type="match status" value="1"/>
</dbReference>
<dbReference type="InterPro" id="IPR014344">
    <property type="entry name" value="XrtA_polysacc_deacetyl"/>
</dbReference>
<dbReference type="GO" id="GO:0005975">
    <property type="term" value="P:carbohydrate metabolic process"/>
    <property type="evidence" value="ECO:0007669"/>
    <property type="project" value="InterPro"/>
</dbReference>
<dbReference type="CDD" id="cd10941">
    <property type="entry name" value="CE4_PuuE_HpPgdA_like_2"/>
    <property type="match status" value="1"/>
</dbReference>
<dbReference type="AlphaFoldDB" id="F9ZY25"/>